<protein>
    <submittedName>
        <fullName evidence="2">Transposase</fullName>
    </submittedName>
</protein>
<dbReference type="EMBL" id="JACJSG010000075">
    <property type="protein sequence ID" value="MBD2505246.1"/>
    <property type="molecule type" value="Genomic_DNA"/>
</dbReference>
<proteinExistence type="predicted"/>
<evidence type="ECO:0000259" key="1">
    <source>
        <dbReference type="Pfam" id="PF01609"/>
    </source>
</evidence>
<dbReference type="InterPro" id="IPR012337">
    <property type="entry name" value="RNaseH-like_sf"/>
</dbReference>
<name>A0ABR8DE58_9NOST</name>
<feature type="domain" description="Transposase IS4-like" evidence="1">
    <location>
        <begin position="104"/>
        <end position="298"/>
    </location>
</feature>
<keyword evidence="3" id="KW-1185">Reference proteome</keyword>
<dbReference type="RefSeq" id="WP_190479881.1">
    <property type="nucleotide sequence ID" value="NZ_JACJSG010000075.1"/>
</dbReference>
<sequence length="343" mass="39918">MRTTTKPSTAKCDLNTYTLFLLAESKYAGCRRLADIMKDLSHDSVNRFLLRERYEPKDLFEEIKPNINLIGGTLSGDDTVIDKPHSDPKIAELIGYYYSGRHHRAVKGIQLITLYYTDVLGKSVPVNYRIYNKQEEKTKNDYLQEMIVEVLSWGLSPKTVTTDTWYSSQKNLKFFKDKGLGFLTGVAKNRSCSVDGKTFTQVQNLEIPESGLIVYLKNFGQVKVFRRSFKNETYRYYIMYTPEKDALSSISRTEFRELHSIHWGIECYHRAIKQVCGISRFMVRTSEAIRTHFFSAIRAFTQLELMRSEELIENWYEIQRNLSLQVARDFILEHLTQKLGLTA</sequence>
<gene>
    <name evidence="2" type="ORF">H6G83_32375</name>
</gene>
<evidence type="ECO:0000313" key="2">
    <source>
        <dbReference type="EMBL" id="MBD2505246.1"/>
    </source>
</evidence>
<comment type="caution">
    <text evidence="2">The sequence shown here is derived from an EMBL/GenBank/DDBJ whole genome shotgun (WGS) entry which is preliminary data.</text>
</comment>
<evidence type="ECO:0000313" key="3">
    <source>
        <dbReference type="Proteomes" id="UP000661112"/>
    </source>
</evidence>
<dbReference type="Proteomes" id="UP000661112">
    <property type="component" value="Unassembled WGS sequence"/>
</dbReference>
<dbReference type="Pfam" id="PF01609">
    <property type="entry name" value="DDE_Tnp_1"/>
    <property type="match status" value="1"/>
</dbReference>
<organism evidence="2 3">
    <name type="scientific">Anabaena azotica FACHB-119</name>
    <dbReference type="NCBI Taxonomy" id="947527"/>
    <lineage>
        <taxon>Bacteria</taxon>
        <taxon>Bacillati</taxon>
        <taxon>Cyanobacteriota</taxon>
        <taxon>Cyanophyceae</taxon>
        <taxon>Nostocales</taxon>
        <taxon>Nostocaceae</taxon>
        <taxon>Anabaena</taxon>
        <taxon>Anabaena azotica</taxon>
    </lineage>
</organism>
<reference evidence="2 3" key="1">
    <citation type="journal article" date="2020" name="ISME J.">
        <title>Comparative genomics reveals insights into cyanobacterial evolution and habitat adaptation.</title>
        <authorList>
            <person name="Chen M.Y."/>
            <person name="Teng W.K."/>
            <person name="Zhao L."/>
            <person name="Hu C.X."/>
            <person name="Zhou Y.K."/>
            <person name="Han B.P."/>
            <person name="Song L.R."/>
            <person name="Shu W.S."/>
        </authorList>
    </citation>
    <scope>NUCLEOTIDE SEQUENCE [LARGE SCALE GENOMIC DNA]</scope>
    <source>
        <strain evidence="2 3">FACHB-119</strain>
    </source>
</reference>
<dbReference type="SUPFAM" id="SSF53098">
    <property type="entry name" value="Ribonuclease H-like"/>
    <property type="match status" value="1"/>
</dbReference>
<dbReference type="InterPro" id="IPR002559">
    <property type="entry name" value="Transposase_11"/>
</dbReference>
<accession>A0ABR8DE58</accession>